<dbReference type="UniPathway" id="UPA00078">
    <property type="reaction ID" value="UER00162"/>
</dbReference>
<dbReference type="Pfam" id="PF04055">
    <property type="entry name" value="Radical_SAM"/>
    <property type="match status" value="1"/>
</dbReference>
<evidence type="ECO:0000256" key="10">
    <source>
        <dbReference type="ARBA" id="ARBA00022756"/>
    </source>
</evidence>
<protein>
    <recommendedName>
        <fullName evidence="15 16">Biotin synthase</fullName>
        <ecNumber evidence="4 16">2.8.1.6</ecNumber>
    </recommendedName>
</protein>
<feature type="binding site" evidence="16 17">
    <location>
        <position position="207"/>
    </location>
    <ligand>
        <name>[2Fe-2S] cluster</name>
        <dbReference type="ChEBI" id="CHEBI:190135"/>
    </ligand>
</feature>
<dbReference type="InterPro" id="IPR006638">
    <property type="entry name" value="Elp3/MiaA/NifB-like_rSAM"/>
</dbReference>
<dbReference type="EC" id="2.8.1.6" evidence="4 16"/>
<comment type="cofactor">
    <cofactor evidence="17">
        <name>[2Fe-2S] cluster</name>
        <dbReference type="ChEBI" id="CHEBI:190135"/>
    </cofactor>
    <text evidence="17">Binds 1 [2Fe-2S] cluster. The cluster is coordinated with 3 cysteines and 1 arginine.</text>
</comment>
<proteinExistence type="inferred from homology"/>
<evidence type="ECO:0000256" key="12">
    <source>
        <dbReference type="ARBA" id="ARBA00023014"/>
    </source>
</evidence>
<dbReference type="GO" id="GO:0004076">
    <property type="term" value="F:biotin synthase activity"/>
    <property type="evidence" value="ECO:0007669"/>
    <property type="project" value="UniProtKB-UniRule"/>
</dbReference>
<keyword evidence="5 16" id="KW-0004">4Fe-4S</keyword>
<comment type="pathway">
    <text evidence="1 16">Cofactor biosynthesis; biotin biosynthesis; biotin from 7,8-diaminononanoate: step 2/2.</text>
</comment>
<keyword evidence="12 16" id="KW-0411">Iron-sulfur</keyword>
<keyword evidence="20" id="KW-1185">Reference proteome</keyword>
<keyword evidence="7 16" id="KW-0949">S-adenosyl-L-methionine</keyword>
<evidence type="ECO:0000256" key="1">
    <source>
        <dbReference type="ARBA" id="ARBA00004942"/>
    </source>
</evidence>
<evidence type="ECO:0000256" key="17">
    <source>
        <dbReference type="PIRSR" id="PIRSR001619-1"/>
    </source>
</evidence>
<evidence type="ECO:0000256" key="3">
    <source>
        <dbReference type="ARBA" id="ARBA00011738"/>
    </source>
</evidence>
<feature type="binding site" evidence="16 17">
    <location>
        <position position="147"/>
    </location>
    <ligand>
        <name>[2Fe-2S] cluster</name>
        <dbReference type="ChEBI" id="CHEBI:190135"/>
    </ligand>
</feature>
<dbReference type="GO" id="GO:0051537">
    <property type="term" value="F:2 iron, 2 sulfur cluster binding"/>
    <property type="evidence" value="ECO:0007669"/>
    <property type="project" value="UniProtKB-KW"/>
</dbReference>
<evidence type="ECO:0000256" key="8">
    <source>
        <dbReference type="ARBA" id="ARBA00022714"/>
    </source>
</evidence>
<dbReference type="SMART" id="SM00729">
    <property type="entry name" value="Elp3"/>
    <property type="match status" value="1"/>
</dbReference>
<evidence type="ECO:0000259" key="18">
    <source>
        <dbReference type="PROSITE" id="PS51918"/>
    </source>
</evidence>
<dbReference type="PROSITE" id="PS51918">
    <property type="entry name" value="RADICAL_SAM"/>
    <property type="match status" value="1"/>
</dbReference>
<keyword evidence="8 16" id="KW-0001">2Fe-2S</keyword>
<dbReference type="PIRSF" id="PIRSF001619">
    <property type="entry name" value="Biotin_synth"/>
    <property type="match status" value="1"/>
</dbReference>
<comment type="similarity">
    <text evidence="2 16">Belongs to the radical SAM superfamily. Biotin synthase family.</text>
</comment>
<dbReference type="InterPro" id="IPR010722">
    <property type="entry name" value="BATS_dom"/>
</dbReference>
<feature type="binding site" evidence="16 17">
    <location>
        <position position="75"/>
    </location>
    <ligand>
        <name>[4Fe-4S] cluster</name>
        <dbReference type="ChEBI" id="CHEBI:49883"/>
        <note>4Fe-4S-S-AdoMet</note>
    </ligand>
</feature>
<dbReference type="InterPro" id="IPR013785">
    <property type="entry name" value="Aldolase_TIM"/>
</dbReference>
<keyword evidence="11 16" id="KW-0408">Iron</keyword>
<evidence type="ECO:0000256" key="11">
    <source>
        <dbReference type="ARBA" id="ARBA00023004"/>
    </source>
</evidence>
<dbReference type="InterPro" id="IPR058240">
    <property type="entry name" value="rSAM_sf"/>
</dbReference>
<keyword evidence="9 16" id="KW-0479">Metal-binding</keyword>
<organism evidence="19 20">
    <name type="scientific">Bacillus manliponensis</name>
    <dbReference type="NCBI Taxonomy" id="574376"/>
    <lineage>
        <taxon>Bacteria</taxon>
        <taxon>Bacillati</taxon>
        <taxon>Bacillota</taxon>
        <taxon>Bacilli</taxon>
        <taxon>Bacillales</taxon>
        <taxon>Bacillaceae</taxon>
        <taxon>Bacillus</taxon>
        <taxon>Bacillus cereus group</taxon>
    </lineage>
</organism>
<dbReference type="Gene3D" id="3.20.20.70">
    <property type="entry name" value="Aldolase class I"/>
    <property type="match status" value="1"/>
</dbReference>
<reference evidence="19 20" key="1">
    <citation type="submission" date="2014-06" db="EMBL/GenBank/DDBJ databases">
        <title>Draft genome sequence of Bacillus manliponensis JCM 15802 (MCCC 1A00708).</title>
        <authorList>
            <person name="Lai Q."/>
            <person name="Liu Y."/>
            <person name="Shao Z."/>
        </authorList>
    </citation>
    <scope>NUCLEOTIDE SEQUENCE [LARGE SCALE GENOMIC DNA]</scope>
    <source>
        <strain evidence="19 20">JCM 15802</strain>
    </source>
</reference>
<comment type="caution">
    <text evidence="19">The sequence shown here is derived from an EMBL/GenBank/DDBJ whole genome shotgun (WGS) entry which is preliminary data.</text>
</comment>
<evidence type="ECO:0000256" key="5">
    <source>
        <dbReference type="ARBA" id="ARBA00022485"/>
    </source>
</evidence>
<keyword evidence="10 16" id="KW-0093">Biotin biosynthesis</keyword>
<keyword evidence="6 16" id="KW-0808">Transferase</keyword>
<feature type="binding site" evidence="16 17">
    <location>
        <position position="115"/>
    </location>
    <ligand>
        <name>[2Fe-2S] cluster</name>
        <dbReference type="ChEBI" id="CHEBI:190135"/>
    </ligand>
</feature>
<evidence type="ECO:0000256" key="4">
    <source>
        <dbReference type="ARBA" id="ARBA00012236"/>
    </source>
</evidence>
<evidence type="ECO:0000313" key="20">
    <source>
        <dbReference type="Proteomes" id="UP000027822"/>
    </source>
</evidence>
<dbReference type="SFLD" id="SFLDS00029">
    <property type="entry name" value="Radical_SAM"/>
    <property type="match status" value="1"/>
</dbReference>
<dbReference type="Pfam" id="PF06968">
    <property type="entry name" value="BATS"/>
    <property type="match status" value="1"/>
</dbReference>
<dbReference type="GO" id="GO:0051539">
    <property type="term" value="F:4 iron, 4 sulfur cluster binding"/>
    <property type="evidence" value="ECO:0007669"/>
    <property type="project" value="UniProtKB-KW"/>
</dbReference>
<dbReference type="PANTHER" id="PTHR22976:SF2">
    <property type="entry name" value="BIOTIN SYNTHASE, MITOCHONDRIAL"/>
    <property type="match status" value="1"/>
</dbReference>
<feature type="binding site" evidence="16 17">
    <location>
        <position position="277"/>
    </location>
    <ligand>
        <name>[2Fe-2S] cluster</name>
        <dbReference type="ChEBI" id="CHEBI:190135"/>
    </ligand>
</feature>
<dbReference type="Proteomes" id="UP000027822">
    <property type="component" value="Unassembled WGS sequence"/>
</dbReference>
<sequence>MKQLQTKMDWKQIAYEIIKGREVTKEEAFAILEAEDRELLEIMNAAYMIRHHYFQNKVKLNMIINTKSGLCPEDCGYCSQSIVSEAPIDKYAWLTKEKIVEGAHEAIRRKAGTYCIVASGRRPTNKEVDHVIGAVKEIRNTTDLKICCCLGFLNEDQAGRLAEAGVHRYNHNLNTHANNYESICSTHTYDDRVDTVEKAKQAGISPCSGVIFGMGETKEQRVEIAFELRRLDADSIPCNFLVSVDGTPLEGRKELTPVQCLKALAMMRFVNPTKEIRISGGRELNLRALQPLGLYAANSIFVGDYLTTEGQEPTADWGMINDLGFEIEECAL</sequence>
<dbReference type="HAMAP" id="MF_01694">
    <property type="entry name" value="BioB"/>
    <property type="match status" value="1"/>
</dbReference>
<dbReference type="SFLD" id="SFLDG01278">
    <property type="entry name" value="biotin_synthase_like"/>
    <property type="match status" value="1"/>
</dbReference>
<feature type="binding site" evidence="16 17">
    <location>
        <position position="78"/>
    </location>
    <ligand>
        <name>[4Fe-4S] cluster</name>
        <dbReference type="ChEBI" id="CHEBI:49883"/>
        <note>4Fe-4S-S-AdoMet</note>
    </ligand>
</feature>
<comment type="catalytic activity">
    <reaction evidence="13 16">
        <text>(4R,5S)-dethiobiotin + (sulfur carrier)-SH + 2 reduced [2Fe-2S]-[ferredoxin] + 2 S-adenosyl-L-methionine = (sulfur carrier)-H + biotin + 2 5'-deoxyadenosine + 2 L-methionine + 2 oxidized [2Fe-2S]-[ferredoxin]</text>
        <dbReference type="Rhea" id="RHEA:22060"/>
        <dbReference type="Rhea" id="RHEA-COMP:10000"/>
        <dbReference type="Rhea" id="RHEA-COMP:10001"/>
        <dbReference type="Rhea" id="RHEA-COMP:14737"/>
        <dbReference type="Rhea" id="RHEA-COMP:14739"/>
        <dbReference type="ChEBI" id="CHEBI:17319"/>
        <dbReference type="ChEBI" id="CHEBI:29917"/>
        <dbReference type="ChEBI" id="CHEBI:33737"/>
        <dbReference type="ChEBI" id="CHEBI:33738"/>
        <dbReference type="ChEBI" id="CHEBI:57586"/>
        <dbReference type="ChEBI" id="CHEBI:57844"/>
        <dbReference type="ChEBI" id="CHEBI:59789"/>
        <dbReference type="ChEBI" id="CHEBI:64428"/>
        <dbReference type="ChEBI" id="CHEBI:149473"/>
        <dbReference type="EC" id="2.8.1.6"/>
    </reaction>
</comment>
<dbReference type="EMBL" id="JOTN01000002">
    <property type="protein sequence ID" value="KEK21105.1"/>
    <property type="molecule type" value="Genomic_DNA"/>
</dbReference>
<dbReference type="FunFam" id="3.20.20.70:FF:000026">
    <property type="entry name" value="Biotin synthase"/>
    <property type="match status" value="1"/>
</dbReference>
<evidence type="ECO:0000256" key="7">
    <source>
        <dbReference type="ARBA" id="ARBA00022691"/>
    </source>
</evidence>
<comment type="function">
    <text evidence="14 16">Catalyzes the conversion of dethiobiotin (DTB) to biotin by the insertion of a sulfur atom into dethiobiotin via a radical-based mechanism.</text>
</comment>
<dbReference type="eggNOG" id="COG0502">
    <property type="taxonomic scope" value="Bacteria"/>
</dbReference>
<comment type="subunit">
    <text evidence="3 16">Homodimer.</text>
</comment>
<dbReference type="STRING" id="574376.BAMA_09955"/>
<evidence type="ECO:0000256" key="9">
    <source>
        <dbReference type="ARBA" id="ARBA00022723"/>
    </source>
</evidence>
<dbReference type="InterPro" id="IPR002684">
    <property type="entry name" value="Biotin_synth/BioAB"/>
</dbReference>
<dbReference type="NCBIfam" id="TIGR00433">
    <property type="entry name" value="bioB"/>
    <property type="match status" value="1"/>
</dbReference>
<gene>
    <name evidence="16" type="primary">bioB</name>
    <name evidence="19" type="ORF">BAMA_09955</name>
</gene>
<accession>A0A073K3N9</accession>
<dbReference type="SFLD" id="SFLDG01060">
    <property type="entry name" value="BATS_domain_containing"/>
    <property type="match status" value="1"/>
</dbReference>
<evidence type="ECO:0000256" key="16">
    <source>
        <dbReference type="HAMAP-Rule" id="MF_01694"/>
    </source>
</evidence>
<dbReference type="SMART" id="SM00876">
    <property type="entry name" value="BATS"/>
    <property type="match status" value="1"/>
</dbReference>
<dbReference type="InterPro" id="IPR007197">
    <property type="entry name" value="rSAM"/>
</dbReference>
<dbReference type="InterPro" id="IPR024177">
    <property type="entry name" value="Biotin_synthase"/>
</dbReference>
<evidence type="ECO:0000256" key="13">
    <source>
        <dbReference type="ARBA" id="ARBA00051157"/>
    </source>
</evidence>
<evidence type="ECO:0000256" key="2">
    <source>
        <dbReference type="ARBA" id="ARBA00010765"/>
    </source>
</evidence>
<dbReference type="OrthoDB" id="9786826at2"/>
<evidence type="ECO:0000256" key="6">
    <source>
        <dbReference type="ARBA" id="ARBA00022679"/>
    </source>
</evidence>
<name>A0A073K3N9_9BACI</name>
<comment type="cofactor">
    <cofactor evidence="16">
        <name>[2Fe-2S] cluster</name>
        <dbReference type="ChEBI" id="CHEBI:190135"/>
    </cofactor>
    <text evidence="16">Binds 1 [2Fe-2S] cluster. The cluster is coordinated with 3 cysteines and 1 arginine.</text>
</comment>
<dbReference type="AlphaFoldDB" id="A0A073K3N9"/>
<dbReference type="CDD" id="cd01335">
    <property type="entry name" value="Radical_SAM"/>
    <property type="match status" value="1"/>
</dbReference>
<feature type="binding site" evidence="16 17">
    <location>
        <position position="71"/>
    </location>
    <ligand>
        <name>[4Fe-4S] cluster</name>
        <dbReference type="ChEBI" id="CHEBI:49883"/>
        <note>4Fe-4S-S-AdoMet</note>
    </ligand>
</feature>
<feature type="domain" description="Radical SAM core" evidence="18">
    <location>
        <begin position="56"/>
        <end position="282"/>
    </location>
</feature>
<evidence type="ECO:0000256" key="15">
    <source>
        <dbReference type="ARBA" id="ARBA00070199"/>
    </source>
</evidence>
<dbReference type="GO" id="GO:0009102">
    <property type="term" value="P:biotin biosynthetic process"/>
    <property type="evidence" value="ECO:0007669"/>
    <property type="project" value="UniProtKB-UniRule"/>
</dbReference>
<evidence type="ECO:0000313" key="19">
    <source>
        <dbReference type="EMBL" id="KEK21105.1"/>
    </source>
</evidence>
<comment type="cofactor">
    <cofactor evidence="16 17">
        <name>[4Fe-4S] cluster</name>
        <dbReference type="ChEBI" id="CHEBI:49883"/>
    </cofactor>
    <text evidence="16 17">Binds 1 [4Fe-4S] cluster. The cluster is coordinated with 3 cysteines and an exchangeable S-adenosyl-L-methionine.</text>
</comment>
<dbReference type="PANTHER" id="PTHR22976">
    <property type="entry name" value="BIOTIN SYNTHASE"/>
    <property type="match status" value="1"/>
</dbReference>
<dbReference type="GO" id="GO:0005506">
    <property type="term" value="F:iron ion binding"/>
    <property type="evidence" value="ECO:0007669"/>
    <property type="project" value="UniProtKB-UniRule"/>
</dbReference>
<dbReference type="SUPFAM" id="SSF102114">
    <property type="entry name" value="Radical SAM enzymes"/>
    <property type="match status" value="1"/>
</dbReference>
<evidence type="ECO:0000256" key="14">
    <source>
        <dbReference type="ARBA" id="ARBA00057568"/>
    </source>
</evidence>
<dbReference type="RefSeq" id="WP_034636045.1">
    <property type="nucleotide sequence ID" value="NZ_CBCSJC010000001.1"/>
</dbReference>